<evidence type="ECO:0000313" key="1">
    <source>
        <dbReference type="EMBL" id="QHT26212.1"/>
    </source>
</evidence>
<name>A0A6C0EBX1_9ZZZZ</name>
<protein>
    <submittedName>
        <fullName evidence="1">Uncharacterized protein</fullName>
    </submittedName>
</protein>
<dbReference type="EMBL" id="MN739781">
    <property type="protein sequence ID" value="QHT26212.1"/>
    <property type="molecule type" value="Genomic_DNA"/>
</dbReference>
<proteinExistence type="predicted"/>
<sequence length="278" mass="33767">MSINMYKLRSVAYLFKNGAIDKNKMFSYIRQNRQIGKQPYVPITFSIPEYLHNKVYSHMSDDLKEKLTLFTEDKIWEMVDEVLRPDKTYVFGIKDEKFKKLIDTQNSKDQDKYNVIWRSRKSTLDPREFAFDWFEDKEQTIHMSDWLMFNRYPIDEELVERYLRRIRFKCRKDVPLDEFYIDCWKVTISVNDYDWSNVEYDSTKFDELDFPTSDEDIKDTALILLRIMGKLPESHINMHNYHAIARWYFRNYDDIQSSFNFELQKSSVFSLLNKAPRI</sequence>
<dbReference type="AlphaFoldDB" id="A0A6C0EBX1"/>
<organism evidence="1">
    <name type="scientific">viral metagenome</name>
    <dbReference type="NCBI Taxonomy" id="1070528"/>
    <lineage>
        <taxon>unclassified sequences</taxon>
        <taxon>metagenomes</taxon>
        <taxon>organismal metagenomes</taxon>
    </lineage>
</organism>
<accession>A0A6C0EBX1</accession>
<reference evidence="1" key="1">
    <citation type="journal article" date="2020" name="Nature">
        <title>Giant virus diversity and host interactions through global metagenomics.</title>
        <authorList>
            <person name="Schulz F."/>
            <person name="Roux S."/>
            <person name="Paez-Espino D."/>
            <person name="Jungbluth S."/>
            <person name="Walsh D.A."/>
            <person name="Denef V.J."/>
            <person name="McMahon K.D."/>
            <person name="Konstantinidis K.T."/>
            <person name="Eloe-Fadrosh E.A."/>
            <person name="Kyrpides N.C."/>
            <person name="Woyke T."/>
        </authorList>
    </citation>
    <scope>NUCLEOTIDE SEQUENCE</scope>
    <source>
        <strain evidence="1">GVMAG-M-3300023179-27</strain>
    </source>
</reference>